<evidence type="ECO:0000259" key="3">
    <source>
        <dbReference type="Pfam" id="PF06808"/>
    </source>
</evidence>
<feature type="transmembrane region" description="Helical" evidence="2">
    <location>
        <begin position="90"/>
        <end position="108"/>
    </location>
</feature>
<feature type="transmembrane region" description="Helical" evidence="2">
    <location>
        <begin position="618"/>
        <end position="640"/>
    </location>
</feature>
<feature type="transmembrane region" description="Helical" evidence="2">
    <location>
        <begin position="223"/>
        <end position="246"/>
    </location>
</feature>
<feature type="transmembrane region" description="Helical" evidence="2">
    <location>
        <begin position="311"/>
        <end position="336"/>
    </location>
</feature>
<dbReference type="PANTHER" id="PTHR43849:SF2">
    <property type="entry name" value="BLL3936 PROTEIN"/>
    <property type="match status" value="1"/>
</dbReference>
<feature type="transmembrane region" description="Helical" evidence="2">
    <location>
        <begin position="66"/>
        <end position="84"/>
    </location>
</feature>
<feature type="transmembrane region" description="Helical" evidence="2">
    <location>
        <begin position="539"/>
        <end position="566"/>
    </location>
</feature>
<evidence type="ECO:0000313" key="4">
    <source>
        <dbReference type="EMBL" id="MEN2750472.1"/>
    </source>
</evidence>
<feature type="transmembrane region" description="Helical" evidence="2">
    <location>
        <begin position="512"/>
        <end position="533"/>
    </location>
</feature>
<keyword evidence="1" id="KW-1003">Cell membrane</keyword>
<feature type="transmembrane region" description="Helical" evidence="2">
    <location>
        <begin position="578"/>
        <end position="598"/>
    </location>
</feature>
<feature type="domain" description="TRAP C4-dicarboxylate transport system permease DctM subunit" evidence="3">
    <location>
        <begin position="163"/>
        <end position="598"/>
    </location>
</feature>
<keyword evidence="2" id="KW-0812">Transmembrane</keyword>
<comment type="subcellular location">
    <subcellularLocation>
        <location evidence="1">Cell inner membrane</location>
        <topology evidence="1">Multi-pass membrane protein</topology>
    </subcellularLocation>
</comment>
<keyword evidence="1" id="KW-0997">Cell inner membrane</keyword>
<feature type="transmembrane region" description="Helical" evidence="2">
    <location>
        <begin position="120"/>
        <end position="139"/>
    </location>
</feature>
<dbReference type="PANTHER" id="PTHR43849">
    <property type="entry name" value="BLL3936 PROTEIN"/>
    <property type="match status" value="1"/>
</dbReference>
<keyword evidence="2" id="KW-1133">Transmembrane helix</keyword>
<feature type="transmembrane region" description="Helical" evidence="2">
    <location>
        <begin position="453"/>
        <end position="477"/>
    </location>
</feature>
<comment type="caution">
    <text evidence="4">The sequence shown here is derived from an EMBL/GenBank/DDBJ whole genome shotgun (WGS) entry which is preliminary data.</text>
</comment>
<name>A0ABU9X520_9GAMM</name>
<dbReference type="Proteomes" id="UP001461960">
    <property type="component" value="Unassembled WGS sequence"/>
</dbReference>
<feature type="transmembrane region" description="Helical" evidence="2">
    <location>
        <begin position="348"/>
        <end position="369"/>
    </location>
</feature>
<evidence type="ECO:0000313" key="5">
    <source>
        <dbReference type="Proteomes" id="UP001461960"/>
    </source>
</evidence>
<feature type="transmembrane region" description="Helical" evidence="2">
    <location>
        <begin position="390"/>
        <end position="409"/>
    </location>
</feature>
<dbReference type="InterPro" id="IPR010656">
    <property type="entry name" value="DctM"/>
</dbReference>
<sequence>MSSQMTDHNSVTTMTANNADLPIHANTAADTNVDAELEAQAHNQAILEKYDRESITRQITQGPVKYLIAGICILYSLFHLYITFNPMPALLQRSVHVGVGFALIFLIFPASKKSSRKRVAWYDWIWFVLSLSGMAYLIYEYQDIVTSRGGMANPVDVIFSIITVICVLEGSRRITGWILPILASIFLAYPFVSHLDFMPDRLLTRPYDMGDIFGQLFLKTEGLYSVAIGASVTFIFLFILFGAFLARSGMGQLFNDLALALAGDKKGGPAKVAVISSGFMGSINGSALSNVVSTGAFTIPLMKKVGYHKDFAGAVEASASVGGQILPPIMGASAFIMAETTGLPYSTIALAALLPAVLYYLGVIAQVHFRAGRRDLKGIAKENLPAVKEVLKARGHMLLPIVFLIYLLIENVPVGYAAAYTIGFTVAISMIRKETRMGFSDILGALEDGARQSLAVMAACAVVGVIIGVVSLTSFGTVMTSSIVTLGAGSLFLTLILTMLASMVLGMGLPSIPAYIITATMAAPALAGFDIPILSAHMFVFYFGIFANITPPVCLAAFAGAGISGGDPMKTGFLSLKLALAGFIVPFMFIYSPTMLMIDPTGLAVTAKDFPLPPIFDIVTVVLTSVTGVIALGAALEGYFKGAMSPLTRGILAIGALLLIYPELTTGLVGGVIVLIIAIYNIKTADKPTPTMTV</sequence>
<evidence type="ECO:0000256" key="2">
    <source>
        <dbReference type="SAM" id="Phobius"/>
    </source>
</evidence>
<protein>
    <submittedName>
        <fullName evidence="4">TRAP transporter permease</fullName>
    </submittedName>
</protein>
<keyword evidence="5" id="KW-1185">Reference proteome</keyword>
<feature type="transmembrane region" description="Helical" evidence="2">
    <location>
        <begin position="151"/>
        <end position="168"/>
    </location>
</feature>
<proteinExistence type="predicted"/>
<keyword evidence="1" id="KW-0813">Transport</keyword>
<dbReference type="Pfam" id="PF06808">
    <property type="entry name" value="DctM"/>
    <property type="match status" value="1"/>
</dbReference>
<organism evidence="4 5">
    <name type="scientific">Psychrobacter saeujeotis</name>
    <dbReference type="NCBI Taxonomy" id="3143436"/>
    <lineage>
        <taxon>Bacteria</taxon>
        <taxon>Pseudomonadati</taxon>
        <taxon>Pseudomonadota</taxon>
        <taxon>Gammaproteobacteria</taxon>
        <taxon>Moraxellales</taxon>
        <taxon>Moraxellaceae</taxon>
        <taxon>Psychrobacter</taxon>
    </lineage>
</organism>
<feature type="transmembrane region" description="Helical" evidence="2">
    <location>
        <begin position="652"/>
        <end position="680"/>
    </location>
</feature>
<feature type="transmembrane region" description="Helical" evidence="2">
    <location>
        <begin position="483"/>
        <end position="505"/>
    </location>
</feature>
<keyword evidence="2" id="KW-0472">Membrane</keyword>
<evidence type="ECO:0000256" key="1">
    <source>
        <dbReference type="RuleBase" id="RU369079"/>
    </source>
</evidence>
<feature type="transmembrane region" description="Helical" evidence="2">
    <location>
        <begin position="175"/>
        <end position="192"/>
    </location>
</feature>
<gene>
    <name evidence="4" type="ORF">AAIR29_02385</name>
</gene>
<dbReference type="NCBIfam" id="TIGR02123">
    <property type="entry name" value="TRAP_fused"/>
    <property type="match status" value="1"/>
</dbReference>
<comment type="function">
    <text evidence="1">Part of the tripartite ATP-independent periplasmic (TRAP) transport system.</text>
</comment>
<dbReference type="EMBL" id="JBDGHN010000002">
    <property type="protein sequence ID" value="MEN2750472.1"/>
    <property type="molecule type" value="Genomic_DNA"/>
</dbReference>
<dbReference type="InterPro" id="IPR011853">
    <property type="entry name" value="TRAP_DctM-Dct_fused"/>
</dbReference>
<accession>A0ABU9X520</accession>
<reference evidence="4 5" key="1">
    <citation type="submission" date="2024-05" db="EMBL/GenBank/DDBJ databases">
        <authorList>
            <person name="Kim H.-Y."/>
            <person name="Kim E."/>
            <person name="Cai Y."/>
            <person name="Yang S.-M."/>
            <person name="Lee W."/>
        </authorList>
    </citation>
    <scope>NUCLEOTIDE SEQUENCE [LARGE SCALE GENOMIC DNA]</scope>
    <source>
        <strain evidence="4 5">FBL11</strain>
    </source>
</reference>